<dbReference type="SMART" id="SM00356">
    <property type="entry name" value="ZnF_C3H1"/>
    <property type="match status" value="2"/>
</dbReference>
<dbReference type="OrthoDB" id="410307at2759"/>
<proteinExistence type="predicted"/>
<feature type="region of interest" description="Disordered" evidence="6">
    <location>
        <begin position="137"/>
        <end position="168"/>
    </location>
</feature>
<keyword evidence="4 5" id="KW-0862">Zinc</keyword>
<evidence type="ECO:0000256" key="3">
    <source>
        <dbReference type="ARBA" id="ARBA00022771"/>
    </source>
</evidence>
<feature type="compositionally biased region" description="Polar residues" evidence="6">
    <location>
        <begin position="16"/>
        <end position="25"/>
    </location>
</feature>
<keyword evidence="1 5" id="KW-0479">Metal-binding</keyword>
<dbReference type="GO" id="GO:0043186">
    <property type="term" value="C:P granule"/>
    <property type="evidence" value="ECO:0007669"/>
    <property type="project" value="UniProtKB-ARBA"/>
</dbReference>
<dbReference type="InterPro" id="IPR000571">
    <property type="entry name" value="Znf_CCCH"/>
</dbReference>
<dbReference type="Pfam" id="PF00642">
    <property type="entry name" value="zf-CCCH"/>
    <property type="match status" value="1"/>
</dbReference>
<evidence type="ECO:0000256" key="6">
    <source>
        <dbReference type="SAM" id="MobiDB-lite"/>
    </source>
</evidence>
<dbReference type="STRING" id="34508.A0A4U5NYX5"/>
<dbReference type="EMBL" id="AZBU02000003">
    <property type="protein sequence ID" value="TKR88561.1"/>
    <property type="molecule type" value="Genomic_DNA"/>
</dbReference>
<dbReference type="Proteomes" id="UP000298663">
    <property type="component" value="Unassembled WGS sequence"/>
</dbReference>
<organism evidence="8 9">
    <name type="scientific">Steinernema carpocapsae</name>
    <name type="common">Entomopathogenic nematode</name>
    <dbReference type="NCBI Taxonomy" id="34508"/>
    <lineage>
        <taxon>Eukaryota</taxon>
        <taxon>Metazoa</taxon>
        <taxon>Ecdysozoa</taxon>
        <taxon>Nematoda</taxon>
        <taxon>Chromadorea</taxon>
        <taxon>Rhabditida</taxon>
        <taxon>Tylenchina</taxon>
        <taxon>Panagrolaimomorpha</taxon>
        <taxon>Strongyloidoidea</taxon>
        <taxon>Steinernematidae</taxon>
        <taxon>Steinernema</taxon>
    </lineage>
</organism>
<dbReference type="GO" id="GO:0051252">
    <property type="term" value="P:regulation of RNA metabolic process"/>
    <property type="evidence" value="ECO:0007669"/>
    <property type="project" value="UniProtKB-ARBA"/>
</dbReference>
<name>A0A4U5NYX5_STECR</name>
<feature type="zinc finger region" description="C3H1-type" evidence="5">
    <location>
        <begin position="103"/>
        <end position="131"/>
    </location>
</feature>
<evidence type="ECO:0000313" key="8">
    <source>
        <dbReference type="EMBL" id="TKR88561.1"/>
    </source>
</evidence>
<feature type="region of interest" description="Disordered" evidence="6">
    <location>
        <begin position="1"/>
        <end position="60"/>
    </location>
</feature>
<dbReference type="PANTHER" id="PTHR12547:SF18">
    <property type="entry name" value="PROTEIN TIS11"/>
    <property type="match status" value="1"/>
</dbReference>
<evidence type="ECO:0000256" key="5">
    <source>
        <dbReference type="PROSITE-ProRule" id="PRU00723"/>
    </source>
</evidence>
<sequence length="238" mass="26707">MYFSYLNKGNPDAIGSQRSSPENTFPSWTPDTSSPSPPNTSPSWMSSMPHDASPPPNPIRPVIAYKTKMCRAMSETGLCRFAERCTFAHSEEELRFRSLQHPKYRTKPCNKFFGDGFCPFGEGCLFLHEMPAKEKKTDNSNITTVTSPGSTGTARVSHGSVFDDEPEPSIPDLRATGDFCTPFEMTVAESDIPDLSDDNIDAILEEFRLESRMTREQLFRRIGIVQKRFDEEFGPTSP</sequence>
<dbReference type="AlphaFoldDB" id="A0A4U5NYX5"/>
<feature type="zinc finger region" description="C3H1-type" evidence="5">
    <location>
        <begin position="64"/>
        <end position="92"/>
    </location>
</feature>
<comment type="caution">
    <text evidence="8">The sequence shown here is derived from an EMBL/GenBank/DDBJ whole genome shotgun (WGS) entry which is preliminary data.</text>
</comment>
<evidence type="ECO:0000259" key="7">
    <source>
        <dbReference type="PROSITE" id="PS50103"/>
    </source>
</evidence>
<dbReference type="Gene3D" id="6.10.250.3220">
    <property type="match status" value="1"/>
</dbReference>
<reference evidence="8 9" key="2">
    <citation type="journal article" date="2019" name="G3 (Bethesda)">
        <title>Hybrid Assembly of the Genome of the Entomopathogenic Nematode Steinernema carpocapsae Identifies the X-Chromosome.</title>
        <authorList>
            <person name="Serra L."/>
            <person name="Macchietto M."/>
            <person name="Macias-Munoz A."/>
            <person name="McGill C.J."/>
            <person name="Rodriguez I.M."/>
            <person name="Rodriguez B."/>
            <person name="Murad R."/>
            <person name="Mortazavi A."/>
        </authorList>
    </citation>
    <scope>NUCLEOTIDE SEQUENCE [LARGE SCALE GENOMIC DNA]</scope>
    <source>
        <strain evidence="8 9">ALL</strain>
    </source>
</reference>
<keyword evidence="9" id="KW-1185">Reference proteome</keyword>
<evidence type="ECO:0000313" key="9">
    <source>
        <dbReference type="Proteomes" id="UP000298663"/>
    </source>
</evidence>
<protein>
    <recommendedName>
        <fullName evidence="7">C3H1-type domain-containing protein</fullName>
    </recommendedName>
</protein>
<dbReference type="InterPro" id="IPR045877">
    <property type="entry name" value="ZFP36-like"/>
</dbReference>
<reference evidence="8 9" key="1">
    <citation type="journal article" date="2015" name="Genome Biol.">
        <title>Comparative genomics of Steinernema reveals deeply conserved gene regulatory networks.</title>
        <authorList>
            <person name="Dillman A.R."/>
            <person name="Macchietto M."/>
            <person name="Porter C.F."/>
            <person name="Rogers A."/>
            <person name="Williams B."/>
            <person name="Antoshechkin I."/>
            <person name="Lee M.M."/>
            <person name="Goodwin Z."/>
            <person name="Lu X."/>
            <person name="Lewis E.E."/>
            <person name="Goodrich-Blair H."/>
            <person name="Stock S.P."/>
            <person name="Adams B.J."/>
            <person name="Sternberg P.W."/>
            <person name="Mortazavi A."/>
        </authorList>
    </citation>
    <scope>NUCLEOTIDE SEQUENCE [LARGE SCALE GENOMIC DNA]</scope>
    <source>
        <strain evidence="8 9">ALL</strain>
    </source>
</reference>
<keyword evidence="2" id="KW-0677">Repeat</keyword>
<gene>
    <name evidence="8" type="ORF">L596_012785</name>
</gene>
<feature type="compositionally biased region" description="Polar residues" evidence="6">
    <location>
        <begin position="139"/>
        <end position="154"/>
    </location>
</feature>
<evidence type="ECO:0000256" key="4">
    <source>
        <dbReference type="ARBA" id="ARBA00022833"/>
    </source>
</evidence>
<dbReference type="SUPFAM" id="SSF90229">
    <property type="entry name" value="CCCH zinc finger"/>
    <property type="match status" value="2"/>
</dbReference>
<dbReference type="GO" id="GO:0010468">
    <property type="term" value="P:regulation of gene expression"/>
    <property type="evidence" value="ECO:0007669"/>
    <property type="project" value="UniProtKB-ARBA"/>
</dbReference>
<dbReference type="Gene3D" id="4.10.1000.10">
    <property type="entry name" value="Zinc finger, CCCH-type"/>
    <property type="match status" value="1"/>
</dbReference>
<dbReference type="PROSITE" id="PS50103">
    <property type="entry name" value="ZF_C3H1"/>
    <property type="match status" value="2"/>
</dbReference>
<dbReference type="PANTHER" id="PTHR12547">
    <property type="entry name" value="CCCH ZINC FINGER/TIS11-RELATED"/>
    <property type="match status" value="1"/>
</dbReference>
<evidence type="ECO:0000256" key="2">
    <source>
        <dbReference type="ARBA" id="ARBA00022737"/>
    </source>
</evidence>
<dbReference type="GO" id="GO:0008270">
    <property type="term" value="F:zinc ion binding"/>
    <property type="evidence" value="ECO:0007669"/>
    <property type="project" value="UniProtKB-KW"/>
</dbReference>
<feature type="domain" description="C3H1-type" evidence="7">
    <location>
        <begin position="64"/>
        <end position="92"/>
    </location>
</feature>
<accession>A0A4U5NYX5</accession>
<dbReference type="FunFam" id="4.10.1000.10:FF:000003">
    <property type="entry name" value="Zinc finger CCCH domain-containing protein"/>
    <property type="match status" value="1"/>
</dbReference>
<dbReference type="InterPro" id="IPR036855">
    <property type="entry name" value="Znf_CCCH_sf"/>
</dbReference>
<evidence type="ECO:0000256" key="1">
    <source>
        <dbReference type="ARBA" id="ARBA00022723"/>
    </source>
</evidence>
<dbReference type="GO" id="GO:0003729">
    <property type="term" value="F:mRNA binding"/>
    <property type="evidence" value="ECO:0007669"/>
    <property type="project" value="InterPro"/>
</dbReference>
<feature type="domain" description="C3H1-type" evidence="7">
    <location>
        <begin position="103"/>
        <end position="131"/>
    </location>
</feature>
<keyword evidence="3 5" id="KW-0863">Zinc-finger</keyword>